<reference evidence="1 2" key="1">
    <citation type="journal article" date="2023" name="Plants (Basel)">
        <title>Bridging the Gap: Combining Genomics and Transcriptomics Approaches to Understand Stylosanthes scabra, an Orphan Legume from the Brazilian Caatinga.</title>
        <authorList>
            <person name="Ferreira-Neto J.R.C."/>
            <person name="da Silva M.D."/>
            <person name="Binneck E."/>
            <person name="de Melo N.F."/>
            <person name="da Silva R.H."/>
            <person name="de Melo A.L.T.M."/>
            <person name="Pandolfi V."/>
            <person name="Bustamante F.O."/>
            <person name="Brasileiro-Vidal A.C."/>
            <person name="Benko-Iseppon A.M."/>
        </authorList>
    </citation>
    <scope>NUCLEOTIDE SEQUENCE [LARGE SCALE GENOMIC DNA]</scope>
    <source>
        <tissue evidence="1">Leaves</tissue>
    </source>
</reference>
<evidence type="ECO:0000313" key="2">
    <source>
        <dbReference type="Proteomes" id="UP001341840"/>
    </source>
</evidence>
<dbReference type="EMBL" id="JASCZI010151123">
    <property type="protein sequence ID" value="MED6169796.1"/>
    <property type="molecule type" value="Genomic_DNA"/>
</dbReference>
<dbReference type="Proteomes" id="UP001341840">
    <property type="component" value="Unassembled WGS sequence"/>
</dbReference>
<comment type="caution">
    <text evidence="1">The sequence shown here is derived from an EMBL/GenBank/DDBJ whole genome shotgun (WGS) entry which is preliminary data.</text>
</comment>
<evidence type="ECO:0000313" key="1">
    <source>
        <dbReference type="EMBL" id="MED6169796.1"/>
    </source>
</evidence>
<keyword evidence="2" id="KW-1185">Reference proteome</keyword>
<name>A0ABU6VC14_9FABA</name>
<protein>
    <submittedName>
        <fullName evidence="1">Uncharacterized protein</fullName>
    </submittedName>
</protein>
<proteinExistence type="predicted"/>
<accession>A0ABU6VC14</accession>
<organism evidence="1 2">
    <name type="scientific">Stylosanthes scabra</name>
    <dbReference type="NCBI Taxonomy" id="79078"/>
    <lineage>
        <taxon>Eukaryota</taxon>
        <taxon>Viridiplantae</taxon>
        <taxon>Streptophyta</taxon>
        <taxon>Embryophyta</taxon>
        <taxon>Tracheophyta</taxon>
        <taxon>Spermatophyta</taxon>
        <taxon>Magnoliopsida</taxon>
        <taxon>eudicotyledons</taxon>
        <taxon>Gunneridae</taxon>
        <taxon>Pentapetalae</taxon>
        <taxon>rosids</taxon>
        <taxon>fabids</taxon>
        <taxon>Fabales</taxon>
        <taxon>Fabaceae</taxon>
        <taxon>Papilionoideae</taxon>
        <taxon>50 kb inversion clade</taxon>
        <taxon>dalbergioids sensu lato</taxon>
        <taxon>Dalbergieae</taxon>
        <taxon>Pterocarpus clade</taxon>
        <taxon>Stylosanthes</taxon>
    </lineage>
</organism>
<gene>
    <name evidence="1" type="ORF">PIB30_024609</name>
</gene>
<sequence length="134" mass="14027">MAMQIIDHFEKEDSADVNLRGTALSADGATYSTLPSARQKDAVRTGAKKLTSSAVYVEGWDTTGPPVEPELTGELDPTVEMTSMASSESQSGFKFHTSDCGGNNVDADPGVFVSPRGTFVVGGVGSEGFMSLDD</sequence>